<reference evidence="4 5" key="1">
    <citation type="submission" date="2021-01" db="EMBL/GenBank/DDBJ databases">
        <title>Whole genome shotgun sequence of Asanoa iriomotensis NBRC 100142.</title>
        <authorList>
            <person name="Komaki H."/>
            <person name="Tamura T."/>
        </authorList>
    </citation>
    <scope>NUCLEOTIDE SEQUENCE [LARGE SCALE GENOMIC DNA]</scope>
    <source>
        <strain evidence="4 5">NBRC 100142</strain>
    </source>
</reference>
<dbReference type="PANTHER" id="PTHR42796:SF4">
    <property type="entry name" value="FUMARYLACETOACETATE HYDROLASE DOMAIN-CONTAINING PROTEIN 2A"/>
    <property type="match status" value="1"/>
</dbReference>
<dbReference type="PANTHER" id="PTHR42796">
    <property type="entry name" value="FUMARYLACETOACETATE HYDROLASE DOMAIN-CONTAINING PROTEIN 2A-RELATED"/>
    <property type="match status" value="1"/>
</dbReference>
<proteinExistence type="inferred from homology"/>
<dbReference type="Gene3D" id="3.90.850.10">
    <property type="entry name" value="Fumarylacetoacetase-like, C-terminal domain"/>
    <property type="match status" value="1"/>
</dbReference>
<gene>
    <name evidence="4" type="ORF">Air01nite_22710</name>
</gene>
<accession>A0ABQ4C072</accession>
<name>A0ABQ4C072_9ACTN</name>
<keyword evidence="2" id="KW-0479">Metal-binding</keyword>
<dbReference type="Proteomes" id="UP000624325">
    <property type="component" value="Unassembled WGS sequence"/>
</dbReference>
<organism evidence="4 5">
    <name type="scientific">Asanoa iriomotensis</name>
    <dbReference type="NCBI Taxonomy" id="234613"/>
    <lineage>
        <taxon>Bacteria</taxon>
        <taxon>Bacillati</taxon>
        <taxon>Actinomycetota</taxon>
        <taxon>Actinomycetes</taxon>
        <taxon>Micromonosporales</taxon>
        <taxon>Micromonosporaceae</taxon>
        <taxon>Asanoa</taxon>
    </lineage>
</organism>
<evidence type="ECO:0000256" key="2">
    <source>
        <dbReference type="ARBA" id="ARBA00022723"/>
    </source>
</evidence>
<dbReference type="Pfam" id="PF01557">
    <property type="entry name" value="FAA_hydrolase"/>
    <property type="match status" value="1"/>
</dbReference>
<comment type="caution">
    <text evidence="4">The sequence shown here is derived from an EMBL/GenBank/DDBJ whole genome shotgun (WGS) entry which is preliminary data.</text>
</comment>
<dbReference type="InterPro" id="IPR011234">
    <property type="entry name" value="Fumarylacetoacetase-like_C"/>
</dbReference>
<comment type="similarity">
    <text evidence="1">Belongs to the FAH family.</text>
</comment>
<dbReference type="SUPFAM" id="SSF56529">
    <property type="entry name" value="FAH"/>
    <property type="match status" value="1"/>
</dbReference>
<evidence type="ECO:0000313" key="4">
    <source>
        <dbReference type="EMBL" id="GIF56176.1"/>
    </source>
</evidence>
<evidence type="ECO:0000313" key="5">
    <source>
        <dbReference type="Proteomes" id="UP000624325"/>
    </source>
</evidence>
<evidence type="ECO:0000259" key="3">
    <source>
        <dbReference type="Pfam" id="PF01557"/>
    </source>
</evidence>
<sequence>MASEGGSAALPRGVGLASYRPRDAHHDRAGVVVGDHVIDLVAAIGDQLDDPSAADWLRAPGRLELFLALDAWPDLVAAAAAAAPHHDRADVTFLPPVRRPEKIIGVGLNYVSHADEAERAVPEYPVLFAKFANTLTGPHDDVPIPRASHRIDYEGELAVVVGRRTRYATREEAGAAIAGYAVANDVSARDYQFRTKEMLQGKSFDRFCPLGPVITRPREPGDLGDLSLTTHVNGEQRQSATLGEMLFDVPFLVEYLSAIMTLEPGDVILTGTPAGIGGGMKPRRWLRDGDRVDIEIAEVGRIGNTFVAGRA</sequence>
<evidence type="ECO:0000256" key="1">
    <source>
        <dbReference type="ARBA" id="ARBA00010211"/>
    </source>
</evidence>
<keyword evidence="5" id="KW-1185">Reference proteome</keyword>
<dbReference type="InterPro" id="IPR051121">
    <property type="entry name" value="FAH"/>
</dbReference>
<dbReference type="InterPro" id="IPR036663">
    <property type="entry name" value="Fumarylacetoacetase_C_sf"/>
</dbReference>
<dbReference type="RefSeq" id="WP_203701977.1">
    <property type="nucleotide sequence ID" value="NZ_BAAALU010000012.1"/>
</dbReference>
<protein>
    <recommendedName>
        <fullName evidence="3">Fumarylacetoacetase-like C-terminal domain-containing protein</fullName>
    </recommendedName>
</protein>
<dbReference type="EMBL" id="BONC01000012">
    <property type="protein sequence ID" value="GIF56176.1"/>
    <property type="molecule type" value="Genomic_DNA"/>
</dbReference>
<feature type="domain" description="Fumarylacetoacetase-like C-terminal" evidence="3">
    <location>
        <begin position="102"/>
        <end position="306"/>
    </location>
</feature>